<comment type="caution">
    <text evidence="4">The sequence shown here is derived from an EMBL/GenBank/DDBJ whole genome shotgun (WGS) entry which is preliminary data.</text>
</comment>
<feature type="compositionally biased region" description="Basic and acidic residues" evidence="3">
    <location>
        <begin position="149"/>
        <end position="166"/>
    </location>
</feature>
<evidence type="ECO:0000313" key="4">
    <source>
        <dbReference type="EMBL" id="KAK2156319.1"/>
    </source>
</evidence>
<gene>
    <name evidence="4" type="ORF">LSH36_216g02005</name>
</gene>
<dbReference type="Proteomes" id="UP001208570">
    <property type="component" value="Unassembled WGS sequence"/>
</dbReference>
<name>A0AAD9JN55_9ANNE</name>
<keyword evidence="5" id="KW-1185">Reference proteome</keyword>
<dbReference type="PROSITE" id="PS51419">
    <property type="entry name" value="RAB"/>
    <property type="match status" value="1"/>
</dbReference>
<dbReference type="GO" id="GO:0005886">
    <property type="term" value="C:plasma membrane"/>
    <property type="evidence" value="ECO:0007669"/>
    <property type="project" value="TreeGrafter"/>
</dbReference>
<dbReference type="PANTHER" id="PTHR45775:SF6">
    <property type="entry name" value="RAD, GEM_KIR FAMILY MEMBER 2, ISOFORM C"/>
    <property type="match status" value="1"/>
</dbReference>
<dbReference type="SMART" id="SM00173">
    <property type="entry name" value="RAS"/>
    <property type="match status" value="1"/>
</dbReference>
<protein>
    <submittedName>
        <fullName evidence="4">Uncharacterized protein</fullName>
    </submittedName>
</protein>
<feature type="region of interest" description="Disordered" evidence="3">
    <location>
        <begin position="37"/>
        <end position="166"/>
    </location>
</feature>
<comment type="similarity">
    <text evidence="1">Belongs to the small GTPase superfamily. RGK family.</text>
</comment>
<organism evidence="4 5">
    <name type="scientific">Paralvinella palmiformis</name>
    <dbReference type="NCBI Taxonomy" id="53620"/>
    <lineage>
        <taxon>Eukaryota</taxon>
        <taxon>Metazoa</taxon>
        <taxon>Spiralia</taxon>
        <taxon>Lophotrochozoa</taxon>
        <taxon>Annelida</taxon>
        <taxon>Polychaeta</taxon>
        <taxon>Sedentaria</taxon>
        <taxon>Canalipalpata</taxon>
        <taxon>Terebellida</taxon>
        <taxon>Terebelliformia</taxon>
        <taxon>Alvinellidae</taxon>
        <taxon>Paralvinella</taxon>
    </lineage>
</organism>
<evidence type="ECO:0000256" key="1">
    <source>
        <dbReference type="ARBA" id="ARBA00008846"/>
    </source>
</evidence>
<dbReference type="AlphaFoldDB" id="A0AAD9JN55"/>
<reference evidence="4" key="1">
    <citation type="journal article" date="2023" name="Mol. Biol. Evol.">
        <title>Third-Generation Sequencing Reveals the Adaptive Role of the Epigenome in Three Deep-Sea Polychaetes.</title>
        <authorList>
            <person name="Perez M."/>
            <person name="Aroh O."/>
            <person name="Sun Y."/>
            <person name="Lan Y."/>
            <person name="Juniper S.K."/>
            <person name="Young C.R."/>
            <person name="Angers B."/>
            <person name="Qian P.Y."/>
        </authorList>
    </citation>
    <scope>NUCLEOTIDE SEQUENCE</scope>
    <source>
        <strain evidence="4">P08H-3</strain>
    </source>
</reference>
<feature type="compositionally biased region" description="Basic residues" evidence="3">
    <location>
        <begin position="59"/>
        <end position="74"/>
    </location>
</feature>
<dbReference type="SMART" id="SM00175">
    <property type="entry name" value="RAB"/>
    <property type="match status" value="1"/>
</dbReference>
<dbReference type="InterPro" id="IPR051641">
    <property type="entry name" value="RGK_GTP-binding_reg"/>
</dbReference>
<dbReference type="GO" id="GO:0005525">
    <property type="term" value="F:GTP binding"/>
    <property type="evidence" value="ECO:0007669"/>
    <property type="project" value="InterPro"/>
</dbReference>
<evidence type="ECO:0000256" key="3">
    <source>
        <dbReference type="SAM" id="MobiDB-lite"/>
    </source>
</evidence>
<dbReference type="SMART" id="SM00174">
    <property type="entry name" value="RHO"/>
    <property type="match status" value="1"/>
</dbReference>
<dbReference type="PRINTS" id="PR00449">
    <property type="entry name" value="RASTRNSFRMNG"/>
</dbReference>
<evidence type="ECO:0000313" key="5">
    <source>
        <dbReference type="Proteomes" id="UP001208570"/>
    </source>
</evidence>
<sequence>MKTRQQSVMFRIGSNNEFDLYFARAALEEMETGAVDARRGSLPSAPPKQLIILSESPKRTHSCKYPARSRRKHGSVSPQPPRGDHPVVSPPPPQGQDPQDTELQDVKISVPLEPPKMNHSLLAPGPRVDFKCHSAPHSRSSSWRKTRRPPSDRSGNHDDELGMRRESVPFEESISARLEQLRLLEAEDCCVVRNFATSARGLVNRGDSFKRKSFSVASDTGSNGSGIGEGDRSVSAHSIGGSTIGSSCDQPIFRVLMVGAHGVGKTALVQQFMTSEYMGALDTSFDDDSERTVSVLIDGEETMIDIYDIPPDKDYKRYDNVDAYVIVYSITDRSSFNHGVDILEEIMCDTERHPAIILVANKSDLLRSRQITNDEGRELCVKKDCKYIEVSAVLNHKVDDLLVGIVSQIRLHPHRIQKRKRQSLGEVERDTTCSKGPKSLLQKLFKRHNFVSKSCDNLLVL</sequence>
<dbReference type="Gene3D" id="3.40.50.300">
    <property type="entry name" value="P-loop containing nucleotide triphosphate hydrolases"/>
    <property type="match status" value="1"/>
</dbReference>
<keyword evidence="2" id="KW-0597">Phosphoprotein</keyword>
<dbReference type="PANTHER" id="PTHR45775">
    <property type="entry name" value="RAD, GEM/KIR FAMILY MEMBER 2, ISOFORM C"/>
    <property type="match status" value="1"/>
</dbReference>
<dbReference type="GO" id="GO:0003924">
    <property type="term" value="F:GTPase activity"/>
    <property type="evidence" value="ECO:0007669"/>
    <property type="project" value="InterPro"/>
</dbReference>
<dbReference type="InterPro" id="IPR027417">
    <property type="entry name" value="P-loop_NTPase"/>
</dbReference>
<dbReference type="Pfam" id="PF00071">
    <property type="entry name" value="Ras"/>
    <property type="match status" value="1"/>
</dbReference>
<dbReference type="PROSITE" id="PS51421">
    <property type="entry name" value="RAS"/>
    <property type="match status" value="1"/>
</dbReference>
<evidence type="ECO:0000256" key="2">
    <source>
        <dbReference type="ARBA" id="ARBA00022553"/>
    </source>
</evidence>
<proteinExistence type="inferred from homology"/>
<dbReference type="InterPro" id="IPR001806">
    <property type="entry name" value="Small_GTPase"/>
</dbReference>
<accession>A0AAD9JN55</accession>
<dbReference type="GO" id="GO:0005246">
    <property type="term" value="F:calcium channel regulator activity"/>
    <property type="evidence" value="ECO:0007669"/>
    <property type="project" value="TreeGrafter"/>
</dbReference>
<dbReference type="EMBL" id="JAODUP010000216">
    <property type="protein sequence ID" value="KAK2156319.1"/>
    <property type="molecule type" value="Genomic_DNA"/>
</dbReference>
<dbReference type="SUPFAM" id="SSF52540">
    <property type="entry name" value="P-loop containing nucleoside triphosphate hydrolases"/>
    <property type="match status" value="1"/>
</dbReference>